<name>A0A165J654_EXIGL</name>
<proteinExistence type="predicted"/>
<sequence>VDITALSIASALCAVGATALLLRRLTKSSALPYPPGPPSRGLVGSLKDVPKDLEWEMYAEWVRKYGTSSSL</sequence>
<dbReference type="AlphaFoldDB" id="A0A165J654"/>
<keyword evidence="2" id="KW-1185">Reference proteome</keyword>
<protein>
    <submittedName>
        <fullName evidence="1">Uncharacterized protein</fullName>
    </submittedName>
</protein>
<accession>A0A165J654</accession>
<evidence type="ECO:0000313" key="1">
    <source>
        <dbReference type="EMBL" id="KZV94385.1"/>
    </source>
</evidence>
<reference evidence="1 2" key="1">
    <citation type="journal article" date="2016" name="Mol. Biol. Evol.">
        <title>Comparative Genomics of Early-Diverging Mushroom-Forming Fungi Provides Insights into the Origins of Lignocellulose Decay Capabilities.</title>
        <authorList>
            <person name="Nagy L.G."/>
            <person name="Riley R."/>
            <person name="Tritt A."/>
            <person name="Adam C."/>
            <person name="Daum C."/>
            <person name="Floudas D."/>
            <person name="Sun H."/>
            <person name="Yadav J.S."/>
            <person name="Pangilinan J."/>
            <person name="Larsson K.H."/>
            <person name="Matsuura K."/>
            <person name="Barry K."/>
            <person name="Labutti K."/>
            <person name="Kuo R."/>
            <person name="Ohm R.A."/>
            <person name="Bhattacharya S.S."/>
            <person name="Shirouzu T."/>
            <person name="Yoshinaga Y."/>
            <person name="Martin F.M."/>
            <person name="Grigoriev I.V."/>
            <person name="Hibbett D.S."/>
        </authorList>
    </citation>
    <scope>NUCLEOTIDE SEQUENCE [LARGE SCALE GENOMIC DNA]</scope>
    <source>
        <strain evidence="1 2">HHB12029</strain>
    </source>
</reference>
<dbReference type="EMBL" id="KV425973">
    <property type="protein sequence ID" value="KZV94385.1"/>
    <property type="molecule type" value="Genomic_DNA"/>
</dbReference>
<feature type="non-terminal residue" evidence="1">
    <location>
        <position position="1"/>
    </location>
</feature>
<dbReference type="InParanoid" id="A0A165J654"/>
<evidence type="ECO:0000313" key="2">
    <source>
        <dbReference type="Proteomes" id="UP000077266"/>
    </source>
</evidence>
<dbReference type="Proteomes" id="UP000077266">
    <property type="component" value="Unassembled WGS sequence"/>
</dbReference>
<gene>
    <name evidence="1" type="ORF">EXIGLDRAFT_598941</name>
</gene>
<organism evidence="1 2">
    <name type="scientific">Exidia glandulosa HHB12029</name>
    <dbReference type="NCBI Taxonomy" id="1314781"/>
    <lineage>
        <taxon>Eukaryota</taxon>
        <taxon>Fungi</taxon>
        <taxon>Dikarya</taxon>
        <taxon>Basidiomycota</taxon>
        <taxon>Agaricomycotina</taxon>
        <taxon>Agaricomycetes</taxon>
        <taxon>Auriculariales</taxon>
        <taxon>Exidiaceae</taxon>
        <taxon>Exidia</taxon>
    </lineage>
</organism>
<feature type="non-terminal residue" evidence="1">
    <location>
        <position position="71"/>
    </location>
</feature>